<comment type="cofactor">
    <cofactor evidence="1">
        <name>Mg(2+)</name>
        <dbReference type="ChEBI" id="CHEBI:18420"/>
    </cofactor>
</comment>
<evidence type="ECO:0000256" key="14">
    <source>
        <dbReference type="PROSITE-ProRule" id="PRU10141"/>
    </source>
</evidence>
<feature type="region of interest" description="Disordered" evidence="16">
    <location>
        <begin position="340"/>
        <end position="362"/>
    </location>
</feature>
<dbReference type="SUPFAM" id="SSF56112">
    <property type="entry name" value="Protein kinase-like (PK-like)"/>
    <property type="match status" value="1"/>
</dbReference>
<feature type="compositionally biased region" description="Acidic residues" evidence="16">
    <location>
        <begin position="341"/>
        <end position="362"/>
    </location>
</feature>
<dbReference type="PROSITE" id="PS00108">
    <property type="entry name" value="PROTEIN_KINASE_ST"/>
    <property type="match status" value="1"/>
</dbReference>
<evidence type="ECO:0000313" key="18">
    <source>
        <dbReference type="EMBL" id="CAE0433223.1"/>
    </source>
</evidence>
<dbReference type="Gene3D" id="1.10.510.10">
    <property type="entry name" value="Transferase(Phosphotransferase) domain 1"/>
    <property type="match status" value="1"/>
</dbReference>
<reference evidence="18" key="1">
    <citation type="submission" date="2021-01" db="EMBL/GenBank/DDBJ databases">
        <authorList>
            <person name="Corre E."/>
            <person name="Pelletier E."/>
            <person name="Niang G."/>
            <person name="Scheremetjew M."/>
            <person name="Finn R."/>
            <person name="Kale V."/>
            <person name="Holt S."/>
            <person name="Cochrane G."/>
            <person name="Meng A."/>
            <person name="Brown T."/>
            <person name="Cohen L."/>
        </authorList>
    </citation>
    <scope>NUCLEOTIDE SEQUENCE</scope>
    <source>
        <strain evidence="18">GSBS06</strain>
    </source>
</reference>
<keyword evidence="8" id="KW-0418">Kinase</keyword>
<dbReference type="GO" id="GO:0046872">
    <property type="term" value="F:metal ion binding"/>
    <property type="evidence" value="ECO:0007669"/>
    <property type="project" value="UniProtKB-KW"/>
</dbReference>
<evidence type="ECO:0000256" key="13">
    <source>
        <dbReference type="ARBA" id="ARBA00048679"/>
    </source>
</evidence>
<dbReference type="CDD" id="cd05117">
    <property type="entry name" value="STKc_CAMK"/>
    <property type="match status" value="1"/>
</dbReference>
<dbReference type="AlphaFoldDB" id="A0A7S3PFJ7"/>
<dbReference type="EMBL" id="HBIN01004958">
    <property type="protein sequence ID" value="CAE0433223.1"/>
    <property type="molecule type" value="Transcribed_RNA"/>
</dbReference>
<evidence type="ECO:0000256" key="16">
    <source>
        <dbReference type="SAM" id="MobiDB-lite"/>
    </source>
</evidence>
<evidence type="ECO:0000256" key="10">
    <source>
        <dbReference type="ARBA" id="ARBA00022840"/>
    </source>
</evidence>
<dbReference type="FunFam" id="1.10.510.10:FF:000571">
    <property type="entry name" value="Maternal embryonic leucine zipper kinase"/>
    <property type="match status" value="1"/>
</dbReference>
<dbReference type="GO" id="GO:0005524">
    <property type="term" value="F:ATP binding"/>
    <property type="evidence" value="ECO:0007669"/>
    <property type="project" value="UniProtKB-UniRule"/>
</dbReference>
<accession>A0A7S3PFJ7</accession>
<name>A0A7S3PFJ7_9STRA</name>
<gene>
    <name evidence="18" type="ORF">ASTO00021_LOCUS3544</name>
</gene>
<comment type="similarity">
    <text evidence="11">Belongs to the protein kinase superfamily. Ser/Thr protein kinase family. CDPK subfamily.</text>
</comment>
<dbReference type="SMART" id="SM00220">
    <property type="entry name" value="S_TKc"/>
    <property type="match status" value="1"/>
</dbReference>
<sequence>MSFKRVFKQFSGSTLPRFFGSDKEVDEFSQKYQYDPKEKLGEGQFAKVYKAYGKDDGLEYAVKVVDKRSLSNLDREGLKLEIQVLEEVDHPNIVKLHETFEMKGKIILVLELVKGGELFDRIVAKESYSERDAASVIQKVAAALKYCHERKIVHRDLKPENLLLVSETDDTSVKLADFGFAAFCHDELDDGCGTLVYVAPEILRGRKYRTSPDMWSLGVITYILLCGYPPFFDTDQEALSKKIIKGKYKFRQEDWQNISEDAKDFIRGLLKRDPEARMTAEDVLEHPWISNLAAVPDLPLSTMQKELREFLAKERMRKALGAVIAINRLRNTLNAFAFNDVDGDDDGDDDGEEGEEVREEDI</sequence>
<dbReference type="PANTHER" id="PTHR24347">
    <property type="entry name" value="SERINE/THREONINE-PROTEIN KINASE"/>
    <property type="match status" value="1"/>
</dbReference>
<evidence type="ECO:0000256" key="15">
    <source>
        <dbReference type="RuleBase" id="RU000304"/>
    </source>
</evidence>
<keyword evidence="5" id="KW-0479">Metal-binding</keyword>
<evidence type="ECO:0000259" key="17">
    <source>
        <dbReference type="PROSITE" id="PS50011"/>
    </source>
</evidence>
<organism evidence="18">
    <name type="scientific">Aplanochytrium stocchinoi</name>
    <dbReference type="NCBI Taxonomy" id="215587"/>
    <lineage>
        <taxon>Eukaryota</taxon>
        <taxon>Sar</taxon>
        <taxon>Stramenopiles</taxon>
        <taxon>Bigyra</taxon>
        <taxon>Labyrinthulomycetes</taxon>
        <taxon>Thraustochytrida</taxon>
        <taxon>Thraustochytriidae</taxon>
        <taxon>Aplanochytrium</taxon>
    </lineage>
</organism>
<proteinExistence type="inferred from homology"/>
<dbReference type="InterPro" id="IPR008271">
    <property type="entry name" value="Ser/Thr_kinase_AS"/>
</dbReference>
<evidence type="ECO:0000256" key="11">
    <source>
        <dbReference type="ARBA" id="ARBA00024334"/>
    </source>
</evidence>
<comment type="catalytic activity">
    <reaction evidence="12">
        <text>L-threonyl-[protein] + ATP = O-phospho-L-threonyl-[protein] + ADP + H(+)</text>
        <dbReference type="Rhea" id="RHEA:46608"/>
        <dbReference type="Rhea" id="RHEA-COMP:11060"/>
        <dbReference type="Rhea" id="RHEA-COMP:11605"/>
        <dbReference type="ChEBI" id="CHEBI:15378"/>
        <dbReference type="ChEBI" id="CHEBI:30013"/>
        <dbReference type="ChEBI" id="CHEBI:30616"/>
        <dbReference type="ChEBI" id="CHEBI:61977"/>
        <dbReference type="ChEBI" id="CHEBI:456216"/>
        <dbReference type="EC" id="2.7.11.1"/>
    </reaction>
</comment>
<keyword evidence="4" id="KW-0808">Transferase</keyword>
<evidence type="ECO:0000256" key="9">
    <source>
        <dbReference type="ARBA" id="ARBA00022837"/>
    </source>
</evidence>
<keyword evidence="10 14" id="KW-0067">ATP-binding</keyword>
<comment type="catalytic activity">
    <reaction evidence="13">
        <text>L-seryl-[protein] + ATP = O-phospho-L-seryl-[protein] + ADP + H(+)</text>
        <dbReference type="Rhea" id="RHEA:17989"/>
        <dbReference type="Rhea" id="RHEA-COMP:9863"/>
        <dbReference type="Rhea" id="RHEA-COMP:11604"/>
        <dbReference type="ChEBI" id="CHEBI:15378"/>
        <dbReference type="ChEBI" id="CHEBI:29999"/>
        <dbReference type="ChEBI" id="CHEBI:30616"/>
        <dbReference type="ChEBI" id="CHEBI:83421"/>
        <dbReference type="ChEBI" id="CHEBI:456216"/>
        <dbReference type="EC" id="2.7.11.1"/>
    </reaction>
</comment>
<evidence type="ECO:0000256" key="12">
    <source>
        <dbReference type="ARBA" id="ARBA00047899"/>
    </source>
</evidence>
<evidence type="ECO:0000256" key="3">
    <source>
        <dbReference type="ARBA" id="ARBA00022527"/>
    </source>
</evidence>
<dbReference type="InterPro" id="IPR000719">
    <property type="entry name" value="Prot_kinase_dom"/>
</dbReference>
<dbReference type="PROSITE" id="PS50011">
    <property type="entry name" value="PROTEIN_KINASE_DOM"/>
    <property type="match status" value="1"/>
</dbReference>
<evidence type="ECO:0000256" key="2">
    <source>
        <dbReference type="ARBA" id="ARBA00012513"/>
    </source>
</evidence>
<evidence type="ECO:0000256" key="6">
    <source>
        <dbReference type="ARBA" id="ARBA00022737"/>
    </source>
</evidence>
<dbReference type="GO" id="GO:0004674">
    <property type="term" value="F:protein serine/threonine kinase activity"/>
    <property type="evidence" value="ECO:0007669"/>
    <property type="project" value="UniProtKB-KW"/>
</dbReference>
<feature type="domain" description="Protein kinase" evidence="17">
    <location>
        <begin position="34"/>
        <end position="289"/>
    </location>
</feature>
<keyword evidence="6" id="KW-0677">Repeat</keyword>
<evidence type="ECO:0000256" key="5">
    <source>
        <dbReference type="ARBA" id="ARBA00022723"/>
    </source>
</evidence>
<dbReference type="Pfam" id="PF00069">
    <property type="entry name" value="Pkinase"/>
    <property type="match status" value="1"/>
</dbReference>
<evidence type="ECO:0000256" key="7">
    <source>
        <dbReference type="ARBA" id="ARBA00022741"/>
    </source>
</evidence>
<evidence type="ECO:0000256" key="8">
    <source>
        <dbReference type="ARBA" id="ARBA00022777"/>
    </source>
</evidence>
<dbReference type="EC" id="2.7.11.1" evidence="2"/>
<keyword evidence="3 15" id="KW-0723">Serine/threonine-protein kinase</keyword>
<dbReference type="FunFam" id="3.30.200.20:FF:000315">
    <property type="entry name" value="Calcium-dependent protein kinase 3"/>
    <property type="match status" value="1"/>
</dbReference>
<evidence type="ECO:0000256" key="4">
    <source>
        <dbReference type="ARBA" id="ARBA00022679"/>
    </source>
</evidence>
<dbReference type="PROSITE" id="PS00107">
    <property type="entry name" value="PROTEIN_KINASE_ATP"/>
    <property type="match status" value="1"/>
</dbReference>
<feature type="binding site" evidence="14">
    <location>
        <position position="63"/>
    </location>
    <ligand>
        <name>ATP</name>
        <dbReference type="ChEBI" id="CHEBI:30616"/>
    </ligand>
</feature>
<dbReference type="InterPro" id="IPR011009">
    <property type="entry name" value="Kinase-like_dom_sf"/>
</dbReference>
<keyword evidence="9" id="KW-0106">Calcium</keyword>
<keyword evidence="7 14" id="KW-0547">Nucleotide-binding</keyword>
<evidence type="ECO:0000256" key="1">
    <source>
        <dbReference type="ARBA" id="ARBA00001946"/>
    </source>
</evidence>
<dbReference type="InterPro" id="IPR017441">
    <property type="entry name" value="Protein_kinase_ATP_BS"/>
</dbReference>
<dbReference type="Gene3D" id="3.30.200.20">
    <property type="entry name" value="Phosphorylase Kinase, domain 1"/>
    <property type="match status" value="1"/>
</dbReference>
<protein>
    <recommendedName>
        <fullName evidence="2">non-specific serine/threonine protein kinase</fullName>
        <ecNumber evidence="2">2.7.11.1</ecNumber>
    </recommendedName>
</protein>